<keyword evidence="3" id="KW-1185">Reference proteome</keyword>
<sequence>MTALFLYAAMLFMIGSVLVNRIGQRRLAEARKSLTEEENALLALERDINDSARRLSETKMREAGLDDQLHTMRLTLEHLTEKFDEARAAPVERYHIFDRLDARPGNIWSVEIRRSDDSGSSNRMAAAWPTPRTYLIVASTPREAADRALQRFPRNQGFEIGNAVPCGLFKTKRSSSGDEGMT</sequence>
<keyword evidence="1" id="KW-0175">Coiled coil</keyword>
<comment type="caution">
    <text evidence="2">The sequence shown here is derived from an EMBL/GenBank/DDBJ whole genome shotgun (WGS) entry which is preliminary data.</text>
</comment>
<gene>
    <name evidence="2" type="ORF">EJ903_08500</name>
</gene>
<dbReference type="Proteomes" id="UP000277007">
    <property type="component" value="Unassembled WGS sequence"/>
</dbReference>
<protein>
    <submittedName>
        <fullName evidence="2">Uncharacterized protein</fullName>
    </submittedName>
</protein>
<evidence type="ECO:0000313" key="3">
    <source>
        <dbReference type="Proteomes" id="UP000277007"/>
    </source>
</evidence>
<reference evidence="2 3" key="1">
    <citation type="submission" date="2018-12" db="EMBL/GenBank/DDBJ databases">
        <authorList>
            <person name="Yang Y."/>
        </authorList>
    </citation>
    <scope>NUCLEOTIDE SEQUENCE [LARGE SCALE GENOMIC DNA]</scope>
    <source>
        <strain evidence="2 3">L-25-5w-1</strain>
    </source>
</reference>
<dbReference type="RefSeq" id="WP_126614112.1">
    <property type="nucleotide sequence ID" value="NZ_JBHUCY010000001.1"/>
</dbReference>
<dbReference type="OrthoDB" id="7301287at2"/>
<accession>A0A431VJA4</accession>
<name>A0A431VJA4_9PROT</name>
<proteinExistence type="predicted"/>
<feature type="coiled-coil region" evidence="1">
    <location>
        <begin position="27"/>
        <end position="54"/>
    </location>
</feature>
<evidence type="ECO:0000256" key="1">
    <source>
        <dbReference type="SAM" id="Coils"/>
    </source>
</evidence>
<evidence type="ECO:0000313" key="2">
    <source>
        <dbReference type="EMBL" id="RTR21442.1"/>
    </source>
</evidence>
<organism evidence="2 3">
    <name type="scientific">Azospirillum griseum</name>
    <dbReference type="NCBI Taxonomy" id="2496639"/>
    <lineage>
        <taxon>Bacteria</taxon>
        <taxon>Pseudomonadati</taxon>
        <taxon>Pseudomonadota</taxon>
        <taxon>Alphaproteobacteria</taxon>
        <taxon>Rhodospirillales</taxon>
        <taxon>Azospirillaceae</taxon>
        <taxon>Azospirillum</taxon>
    </lineage>
</organism>
<dbReference type="EMBL" id="RXMA01000006">
    <property type="protein sequence ID" value="RTR21442.1"/>
    <property type="molecule type" value="Genomic_DNA"/>
</dbReference>
<dbReference type="AlphaFoldDB" id="A0A431VJA4"/>